<feature type="region of interest" description="Disordered" evidence="1">
    <location>
        <begin position="33"/>
        <end position="53"/>
    </location>
</feature>
<dbReference type="Proteomes" id="UP000789831">
    <property type="component" value="Unassembled WGS sequence"/>
</dbReference>
<dbReference type="EMBL" id="CAJVPL010000699">
    <property type="protein sequence ID" value="CAG8522470.1"/>
    <property type="molecule type" value="Genomic_DNA"/>
</dbReference>
<dbReference type="AlphaFoldDB" id="A0A9N9A9G2"/>
<reference evidence="2" key="1">
    <citation type="submission" date="2021-06" db="EMBL/GenBank/DDBJ databases">
        <authorList>
            <person name="Kallberg Y."/>
            <person name="Tangrot J."/>
            <person name="Rosling A."/>
        </authorList>
    </citation>
    <scope>NUCLEOTIDE SEQUENCE</scope>
    <source>
        <strain evidence="2">MT106</strain>
    </source>
</reference>
<sequence length="53" mass="5764">MTAVVQHNHPTWISLDRQALLCGLASREYRDANDGGSHNGDMIGRATASIERA</sequence>
<comment type="caution">
    <text evidence="2">The sequence shown here is derived from an EMBL/GenBank/DDBJ whole genome shotgun (WGS) entry which is preliminary data.</text>
</comment>
<keyword evidence="3" id="KW-1185">Reference proteome</keyword>
<evidence type="ECO:0000313" key="3">
    <source>
        <dbReference type="Proteomes" id="UP000789831"/>
    </source>
</evidence>
<protein>
    <submittedName>
        <fullName evidence="2">2718_t:CDS:1</fullName>
    </submittedName>
</protein>
<evidence type="ECO:0000256" key="1">
    <source>
        <dbReference type="SAM" id="MobiDB-lite"/>
    </source>
</evidence>
<proteinExistence type="predicted"/>
<name>A0A9N9A9G2_9GLOM</name>
<organism evidence="2 3">
    <name type="scientific">Ambispora gerdemannii</name>
    <dbReference type="NCBI Taxonomy" id="144530"/>
    <lineage>
        <taxon>Eukaryota</taxon>
        <taxon>Fungi</taxon>
        <taxon>Fungi incertae sedis</taxon>
        <taxon>Mucoromycota</taxon>
        <taxon>Glomeromycotina</taxon>
        <taxon>Glomeromycetes</taxon>
        <taxon>Archaeosporales</taxon>
        <taxon>Ambisporaceae</taxon>
        <taxon>Ambispora</taxon>
    </lineage>
</organism>
<gene>
    <name evidence="2" type="ORF">AGERDE_LOCUS5309</name>
</gene>
<evidence type="ECO:0000313" key="2">
    <source>
        <dbReference type="EMBL" id="CAG8522470.1"/>
    </source>
</evidence>
<accession>A0A9N9A9G2</accession>